<organism evidence="2 3">
    <name type="scientific">Actinocorallia herbida</name>
    <dbReference type="NCBI Taxonomy" id="58109"/>
    <lineage>
        <taxon>Bacteria</taxon>
        <taxon>Bacillati</taxon>
        <taxon>Actinomycetota</taxon>
        <taxon>Actinomycetes</taxon>
        <taxon>Streptosporangiales</taxon>
        <taxon>Thermomonosporaceae</taxon>
        <taxon>Actinocorallia</taxon>
    </lineage>
</organism>
<name>A0A3N1D558_9ACTN</name>
<dbReference type="AlphaFoldDB" id="A0A3N1D558"/>
<dbReference type="RefSeq" id="WP_123667876.1">
    <property type="nucleotide sequence ID" value="NZ_RJKE01000001.1"/>
</dbReference>
<evidence type="ECO:0000313" key="3">
    <source>
        <dbReference type="Proteomes" id="UP000272400"/>
    </source>
</evidence>
<evidence type="ECO:0000313" key="2">
    <source>
        <dbReference type="EMBL" id="ROO88664.1"/>
    </source>
</evidence>
<comment type="caution">
    <text evidence="2">The sequence shown here is derived from an EMBL/GenBank/DDBJ whole genome shotgun (WGS) entry which is preliminary data.</text>
</comment>
<protein>
    <submittedName>
        <fullName evidence="2">Uncharacterized protein</fullName>
    </submittedName>
</protein>
<sequence length="272" mass="27688">MTEIPDPTRGRPAGVLLAGIDRRAKEGFTGVLRADGPVSGIVVLREGKVVAAATPEAPGPEPLLLRSGRVAEADWTAAFAEGAPHGRLAEALVAHGALGALGVEVVAATALADAVFALALRGVQTCVAAPLDAAETGPLLFLDPGLAADDVVREAQRRLAMAAEWQERGLTSTAVPASAAAGSATDPLLAAVNGRRNVRGLAFALGRGLFATMRSLADLMDAGAVTVSAEPGQAGPPTSQDAPHEPAPPEGLPKRLRGASDVIRVLPFRPDR</sequence>
<evidence type="ECO:0000256" key="1">
    <source>
        <dbReference type="SAM" id="MobiDB-lite"/>
    </source>
</evidence>
<proteinExistence type="predicted"/>
<gene>
    <name evidence="2" type="ORF">EDD29_6338</name>
</gene>
<feature type="region of interest" description="Disordered" evidence="1">
    <location>
        <begin position="228"/>
        <end position="259"/>
    </location>
</feature>
<accession>A0A3N1D558</accession>
<dbReference type="OrthoDB" id="4550778at2"/>
<dbReference type="Proteomes" id="UP000272400">
    <property type="component" value="Unassembled WGS sequence"/>
</dbReference>
<dbReference type="EMBL" id="RJKE01000001">
    <property type="protein sequence ID" value="ROO88664.1"/>
    <property type="molecule type" value="Genomic_DNA"/>
</dbReference>
<keyword evidence="3" id="KW-1185">Reference proteome</keyword>
<reference evidence="2 3" key="1">
    <citation type="submission" date="2018-11" db="EMBL/GenBank/DDBJ databases">
        <title>Sequencing the genomes of 1000 actinobacteria strains.</title>
        <authorList>
            <person name="Klenk H.-P."/>
        </authorList>
    </citation>
    <scope>NUCLEOTIDE SEQUENCE [LARGE SCALE GENOMIC DNA]</scope>
    <source>
        <strain evidence="2 3">DSM 44254</strain>
    </source>
</reference>